<feature type="transmembrane region" description="Helical" evidence="21">
    <location>
        <begin position="289"/>
        <end position="310"/>
    </location>
</feature>
<evidence type="ECO:0000256" key="17">
    <source>
        <dbReference type="ARBA" id="ARBA00023180"/>
    </source>
</evidence>
<keyword evidence="5" id="KW-1003">Cell membrane</keyword>
<comment type="catalytic activity">
    <reaction evidence="18">
        <text>L-threonyl-[protein] + ATP = O-phospho-L-threonyl-[protein] + ADP + H(+)</text>
        <dbReference type="Rhea" id="RHEA:46608"/>
        <dbReference type="Rhea" id="RHEA-COMP:11060"/>
        <dbReference type="Rhea" id="RHEA-COMP:11605"/>
        <dbReference type="ChEBI" id="CHEBI:15378"/>
        <dbReference type="ChEBI" id="CHEBI:30013"/>
        <dbReference type="ChEBI" id="CHEBI:30616"/>
        <dbReference type="ChEBI" id="CHEBI:61977"/>
        <dbReference type="ChEBI" id="CHEBI:456216"/>
        <dbReference type="EC" id="2.7.11.1"/>
    </reaction>
</comment>
<evidence type="ECO:0000256" key="2">
    <source>
        <dbReference type="ARBA" id="ARBA00008536"/>
    </source>
</evidence>
<protein>
    <recommendedName>
        <fullName evidence="4">non-specific serine/threonine protein kinase</fullName>
        <ecNumber evidence="4">2.7.11.1</ecNumber>
    </recommendedName>
</protein>
<dbReference type="InterPro" id="IPR008271">
    <property type="entry name" value="Ser/Thr_kinase_AS"/>
</dbReference>
<dbReference type="InterPro" id="IPR019825">
    <property type="entry name" value="Lectin_legB_Mn/Ca_BS"/>
</dbReference>
<evidence type="ECO:0000256" key="12">
    <source>
        <dbReference type="ARBA" id="ARBA00022777"/>
    </source>
</evidence>
<dbReference type="InterPro" id="IPR001220">
    <property type="entry name" value="Legume_lectin_dom"/>
</dbReference>
<feature type="signal peptide" evidence="22">
    <location>
        <begin position="1"/>
        <end position="20"/>
    </location>
</feature>
<dbReference type="PROSITE" id="PS00307">
    <property type="entry name" value="LECTIN_LEGUME_BETA"/>
    <property type="match status" value="1"/>
</dbReference>
<evidence type="ECO:0000256" key="13">
    <source>
        <dbReference type="ARBA" id="ARBA00022840"/>
    </source>
</evidence>
<dbReference type="AlphaFoldDB" id="A0AA36E569"/>
<evidence type="ECO:0000256" key="1">
    <source>
        <dbReference type="ARBA" id="ARBA00004251"/>
    </source>
</evidence>
<dbReference type="Gene3D" id="2.60.120.200">
    <property type="match status" value="1"/>
</dbReference>
<keyword evidence="6" id="KW-0723">Serine/threonine-protein kinase</keyword>
<comment type="subcellular location">
    <subcellularLocation>
        <location evidence="1">Cell membrane</location>
        <topology evidence="1">Single-pass type I membrane protein</topology>
    </subcellularLocation>
</comment>
<comment type="catalytic activity">
    <reaction evidence="19">
        <text>L-seryl-[protein] + ATP = O-phospho-L-seryl-[protein] + ADP + H(+)</text>
        <dbReference type="Rhea" id="RHEA:17989"/>
        <dbReference type="Rhea" id="RHEA-COMP:9863"/>
        <dbReference type="Rhea" id="RHEA-COMP:11604"/>
        <dbReference type="ChEBI" id="CHEBI:15378"/>
        <dbReference type="ChEBI" id="CHEBI:29999"/>
        <dbReference type="ChEBI" id="CHEBI:30616"/>
        <dbReference type="ChEBI" id="CHEBI:83421"/>
        <dbReference type="ChEBI" id="CHEBI:456216"/>
        <dbReference type="EC" id="2.7.11.1"/>
    </reaction>
</comment>
<reference evidence="24" key="1">
    <citation type="submission" date="2023-04" db="EMBL/GenBank/DDBJ databases">
        <authorList>
            <person name="Vijverberg K."/>
            <person name="Xiong W."/>
            <person name="Schranz E."/>
        </authorList>
    </citation>
    <scope>NUCLEOTIDE SEQUENCE</scope>
</reference>
<evidence type="ECO:0000256" key="6">
    <source>
        <dbReference type="ARBA" id="ARBA00022527"/>
    </source>
</evidence>
<dbReference type="Proteomes" id="UP001177003">
    <property type="component" value="Chromosome 5"/>
</dbReference>
<feature type="chain" id="PRO_5041254275" description="non-specific serine/threonine protein kinase" evidence="22">
    <location>
        <begin position="21"/>
        <end position="628"/>
    </location>
</feature>
<dbReference type="EMBL" id="OX465081">
    <property type="protein sequence ID" value="CAI9283809.1"/>
    <property type="molecule type" value="Genomic_DNA"/>
</dbReference>
<evidence type="ECO:0000256" key="22">
    <source>
        <dbReference type="SAM" id="SignalP"/>
    </source>
</evidence>
<comment type="similarity">
    <text evidence="3">In the C-terminal section; belongs to the protein kinase superfamily. Ser/Thr protein kinase family.</text>
</comment>
<dbReference type="InterPro" id="IPR013320">
    <property type="entry name" value="ConA-like_dom_sf"/>
</dbReference>
<dbReference type="GO" id="GO:0005524">
    <property type="term" value="F:ATP binding"/>
    <property type="evidence" value="ECO:0007669"/>
    <property type="project" value="UniProtKB-UniRule"/>
</dbReference>
<accession>A0AA36E569</accession>
<evidence type="ECO:0000256" key="20">
    <source>
        <dbReference type="PROSITE-ProRule" id="PRU10141"/>
    </source>
</evidence>
<evidence type="ECO:0000256" key="14">
    <source>
        <dbReference type="ARBA" id="ARBA00022989"/>
    </source>
</evidence>
<name>A0AA36E569_LACSI</name>
<feature type="domain" description="Protein kinase" evidence="23">
    <location>
        <begin position="346"/>
        <end position="623"/>
    </location>
</feature>
<feature type="binding site" evidence="20">
    <location>
        <position position="374"/>
    </location>
    <ligand>
        <name>ATP</name>
        <dbReference type="ChEBI" id="CHEBI:30616"/>
    </ligand>
</feature>
<keyword evidence="16" id="KW-0675">Receptor</keyword>
<evidence type="ECO:0000256" key="18">
    <source>
        <dbReference type="ARBA" id="ARBA00047899"/>
    </source>
</evidence>
<keyword evidence="10" id="KW-0430">Lectin</keyword>
<evidence type="ECO:0000256" key="19">
    <source>
        <dbReference type="ARBA" id="ARBA00048679"/>
    </source>
</evidence>
<dbReference type="FunFam" id="1.10.510.10:FF:000108">
    <property type="entry name" value="L-type lectin-domain containing receptor kinase S.4"/>
    <property type="match status" value="1"/>
</dbReference>
<dbReference type="InterPro" id="IPR017441">
    <property type="entry name" value="Protein_kinase_ATP_BS"/>
</dbReference>
<dbReference type="Pfam" id="PF00139">
    <property type="entry name" value="Lectin_legB"/>
    <property type="match status" value="1"/>
</dbReference>
<evidence type="ECO:0000256" key="8">
    <source>
        <dbReference type="ARBA" id="ARBA00022692"/>
    </source>
</evidence>
<dbReference type="InterPro" id="IPR011009">
    <property type="entry name" value="Kinase-like_dom_sf"/>
</dbReference>
<dbReference type="PANTHER" id="PTHR27007">
    <property type="match status" value="1"/>
</dbReference>
<keyword evidence="11 20" id="KW-0547">Nucleotide-binding</keyword>
<comment type="similarity">
    <text evidence="2">In the N-terminal section; belongs to the leguminous lectin family.</text>
</comment>
<dbReference type="PROSITE" id="PS00108">
    <property type="entry name" value="PROTEIN_KINASE_ST"/>
    <property type="match status" value="1"/>
</dbReference>
<dbReference type="FunFam" id="3.30.200.20:FF:000423">
    <property type="entry name" value="L-type lectin-domain containing receptor kinase S.1"/>
    <property type="match status" value="1"/>
</dbReference>
<evidence type="ECO:0000256" key="3">
    <source>
        <dbReference type="ARBA" id="ARBA00010217"/>
    </source>
</evidence>
<dbReference type="PROSITE" id="PS00107">
    <property type="entry name" value="PROTEIN_KINASE_ATP"/>
    <property type="match status" value="1"/>
</dbReference>
<keyword evidence="13 20" id="KW-0067">ATP-binding</keyword>
<dbReference type="GO" id="GO:0004674">
    <property type="term" value="F:protein serine/threonine kinase activity"/>
    <property type="evidence" value="ECO:0007669"/>
    <property type="project" value="UniProtKB-KW"/>
</dbReference>
<dbReference type="Gene3D" id="1.10.510.10">
    <property type="entry name" value="Transferase(Phosphotransferase) domain 1"/>
    <property type="match status" value="1"/>
</dbReference>
<proteinExistence type="inferred from homology"/>
<dbReference type="InterPro" id="IPR050528">
    <property type="entry name" value="L-type_Lectin-RKs"/>
</dbReference>
<evidence type="ECO:0000256" key="21">
    <source>
        <dbReference type="SAM" id="Phobius"/>
    </source>
</evidence>
<organism evidence="24 25">
    <name type="scientific">Lactuca saligna</name>
    <name type="common">Willowleaf lettuce</name>
    <dbReference type="NCBI Taxonomy" id="75948"/>
    <lineage>
        <taxon>Eukaryota</taxon>
        <taxon>Viridiplantae</taxon>
        <taxon>Streptophyta</taxon>
        <taxon>Embryophyta</taxon>
        <taxon>Tracheophyta</taxon>
        <taxon>Spermatophyta</taxon>
        <taxon>Magnoliopsida</taxon>
        <taxon>eudicotyledons</taxon>
        <taxon>Gunneridae</taxon>
        <taxon>Pentapetalae</taxon>
        <taxon>asterids</taxon>
        <taxon>campanulids</taxon>
        <taxon>Asterales</taxon>
        <taxon>Asteraceae</taxon>
        <taxon>Cichorioideae</taxon>
        <taxon>Cichorieae</taxon>
        <taxon>Lactucinae</taxon>
        <taxon>Lactuca</taxon>
    </lineage>
</organism>
<evidence type="ECO:0000256" key="9">
    <source>
        <dbReference type="ARBA" id="ARBA00022729"/>
    </source>
</evidence>
<evidence type="ECO:0000256" key="4">
    <source>
        <dbReference type="ARBA" id="ARBA00012513"/>
    </source>
</evidence>
<evidence type="ECO:0000313" key="25">
    <source>
        <dbReference type="Proteomes" id="UP001177003"/>
    </source>
</evidence>
<keyword evidence="8 21" id="KW-0812">Transmembrane</keyword>
<keyword evidence="17" id="KW-0325">Glycoprotein</keyword>
<dbReference type="SUPFAM" id="SSF49899">
    <property type="entry name" value="Concanavalin A-like lectins/glucanases"/>
    <property type="match status" value="1"/>
</dbReference>
<evidence type="ECO:0000256" key="5">
    <source>
        <dbReference type="ARBA" id="ARBA00022475"/>
    </source>
</evidence>
<evidence type="ECO:0000256" key="10">
    <source>
        <dbReference type="ARBA" id="ARBA00022734"/>
    </source>
</evidence>
<evidence type="ECO:0000256" key="16">
    <source>
        <dbReference type="ARBA" id="ARBA00023170"/>
    </source>
</evidence>
<keyword evidence="14 21" id="KW-1133">Transmembrane helix</keyword>
<dbReference type="SUPFAM" id="SSF56112">
    <property type="entry name" value="Protein kinase-like (PK-like)"/>
    <property type="match status" value="1"/>
</dbReference>
<keyword evidence="7" id="KW-0808">Transferase</keyword>
<dbReference type="Gene3D" id="3.30.200.20">
    <property type="entry name" value="Phosphorylase Kinase, domain 1"/>
    <property type="match status" value="1"/>
</dbReference>
<sequence>MNPGSLVITLLFLLSPPIAAVDFLFNSFNTTANLLLVRDARIEPPVIRLSNDSNQWSIGRAFYSTPIQMFRQGSSNLTVFSTQFVFSILPEISSSPGFGITFVLSNSTEPNGAIGGQYLGLFSNSAARTVAPLIAVEFDTGINTEFNETDGNHVGIDLNNIESEVKVSAGYYNSTGNLISVDMRNGQNVHAWIEFDGSRTEINVTIAPAGMSKPITPLLTYRNPAIANYVTSDMYVGFSASKTTWVEAQRVLAWSFSDTGVARNINTTNLPVFLLQSNSNSGLSTGAKVGIICGSVAFFLCLLGVCYYVWLKHNSRNQEDEIEDWELEYWPHRYSYEELKEASNGFSDKEVLGAGGFGKVYKGTLTNKTEVAVKCVNHDSKQGLREFMAEISSMGRLQHKNLVQMRGWCRKGNELLLVYDYMPNGSLNTWIFDKPKKVLNWEGRKKVLTDVAEGLNYLHHGWEQVVVHRDIKSSNVLLGFDMRARLGDFGLAKLYTHGEEPGTTRVVGTLGYLAPELAMLASPTTASDVYSFGVVVLEVACGRKPIETWQEREEDVVLVDLVREKYEERKLVTVADERIKGEYDVEEMEAVLKLGLSCCHPDPVHRPTMKEVVALLLGEDATLATIIM</sequence>
<evidence type="ECO:0000256" key="11">
    <source>
        <dbReference type="ARBA" id="ARBA00022741"/>
    </source>
</evidence>
<dbReference type="Pfam" id="PF00069">
    <property type="entry name" value="Pkinase"/>
    <property type="match status" value="1"/>
</dbReference>
<dbReference type="InterPro" id="IPR000719">
    <property type="entry name" value="Prot_kinase_dom"/>
</dbReference>
<evidence type="ECO:0000256" key="15">
    <source>
        <dbReference type="ARBA" id="ARBA00023136"/>
    </source>
</evidence>
<dbReference type="GO" id="GO:0005886">
    <property type="term" value="C:plasma membrane"/>
    <property type="evidence" value="ECO:0007669"/>
    <property type="project" value="UniProtKB-SubCell"/>
</dbReference>
<keyword evidence="25" id="KW-1185">Reference proteome</keyword>
<evidence type="ECO:0000256" key="7">
    <source>
        <dbReference type="ARBA" id="ARBA00022679"/>
    </source>
</evidence>
<dbReference type="CDD" id="cd14066">
    <property type="entry name" value="STKc_IRAK"/>
    <property type="match status" value="1"/>
</dbReference>
<evidence type="ECO:0000259" key="23">
    <source>
        <dbReference type="PROSITE" id="PS50011"/>
    </source>
</evidence>
<keyword evidence="15 21" id="KW-0472">Membrane</keyword>
<keyword evidence="12" id="KW-0418">Kinase</keyword>
<evidence type="ECO:0000313" key="24">
    <source>
        <dbReference type="EMBL" id="CAI9283809.1"/>
    </source>
</evidence>
<keyword evidence="9 22" id="KW-0732">Signal</keyword>
<dbReference type="GO" id="GO:0030246">
    <property type="term" value="F:carbohydrate binding"/>
    <property type="evidence" value="ECO:0007669"/>
    <property type="project" value="UniProtKB-KW"/>
</dbReference>
<gene>
    <name evidence="24" type="ORF">LSALG_LOCUS23378</name>
</gene>
<dbReference type="PROSITE" id="PS50011">
    <property type="entry name" value="PROTEIN_KINASE_DOM"/>
    <property type="match status" value="1"/>
</dbReference>
<dbReference type="CDD" id="cd06899">
    <property type="entry name" value="lectin_legume_LecRK_Arcelin_ConA"/>
    <property type="match status" value="1"/>
</dbReference>
<dbReference type="SMART" id="SM00220">
    <property type="entry name" value="S_TKc"/>
    <property type="match status" value="1"/>
</dbReference>
<dbReference type="EC" id="2.7.11.1" evidence="4"/>